<evidence type="ECO:0000256" key="8">
    <source>
        <dbReference type="ARBA" id="ARBA00023154"/>
    </source>
</evidence>
<dbReference type="AlphaFoldDB" id="A0A4P6MW19"/>
<organism evidence="16 17">
    <name type="scientific">Janibacter limosus</name>
    <dbReference type="NCBI Taxonomy" id="53458"/>
    <lineage>
        <taxon>Bacteria</taxon>
        <taxon>Bacillati</taxon>
        <taxon>Actinomycetota</taxon>
        <taxon>Actinomycetes</taxon>
        <taxon>Micrococcales</taxon>
        <taxon>Intrasporangiaceae</taxon>
        <taxon>Janibacter</taxon>
    </lineage>
</organism>
<evidence type="ECO:0000256" key="3">
    <source>
        <dbReference type="ARBA" id="ARBA00007592"/>
    </source>
</evidence>
<name>A0A4P6MW19_9MICO</name>
<evidence type="ECO:0000256" key="5">
    <source>
        <dbReference type="ARBA" id="ARBA00022490"/>
    </source>
</evidence>
<dbReference type="InterPro" id="IPR020625">
    <property type="entry name" value="Schiff_base-form_aldolases_AS"/>
</dbReference>
<reference evidence="16 17" key="1">
    <citation type="submission" date="2019-02" db="EMBL/GenBank/DDBJ databases">
        <title>Genomic data mining of an Antarctic deep-sea actinobacterium, Janibacterlimosus P3-3-X1.</title>
        <authorList>
            <person name="Liao L."/>
            <person name="Chen B."/>
        </authorList>
    </citation>
    <scope>NUCLEOTIDE SEQUENCE [LARGE SCALE GENOMIC DNA]</scope>
    <source>
        <strain evidence="16 17">P3-3-X1</strain>
    </source>
</reference>
<keyword evidence="9 12" id="KW-0456">Lyase</keyword>
<keyword evidence="5 12" id="KW-0963">Cytoplasm</keyword>
<protein>
    <recommendedName>
        <fullName evidence="4 12">4-hydroxy-tetrahydrodipicolinate synthase</fullName>
        <shortName evidence="12">HTPA synthase</shortName>
        <ecNumber evidence="4 12">4.3.3.7</ecNumber>
    </recommendedName>
</protein>
<comment type="subcellular location">
    <subcellularLocation>
        <location evidence="12">Cytoplasm</location>
    </subcellularLocation>
</comment>
<dbReference type="NCBIfam" id="TIGR00674">
    <property type="entry name" value="dapA"/>
    <property type="match status" value="1"/>
</dbReference>
<dbReference type="GO" id="GO:0005829">
    <property type="term" value="C:cytosol"/>
    <property type="evidence" value="ECO:0007669"/>
    <property type="project" value="TreeGrafter"/>
</dbReference>
<accession>A0A4P6MW19</accession>
<dbReference type="EC" id="4.3.3.7" evidence="4 12"/>
<evidence type="ECO:0000256" key="12">
    <source>
        <dbReference type="HAMAP-Rule" id="MF_00418"/>
    </source>
</evidence>
<dbReference type="PROSITE" id="PS00665">
    <property type="entry name" value="DHDPS_1"/>
    <property type="match status" value="1"/>
</dbReference>
<dbReference type="InterPro" id="IPR002220">
    <property type="entry name" value="DapA-like"/>
</dbReference>
<dbReference type="Gene3D" id="3.20.20.70">
    <property type="entry name" value="Aldolase class I"/>
    <property type="match status" value="1"/>
</dbReference>
<dbReference type="PIRSF" id="PIRSF001365">
    <property type="entry name" value="DHDPS"/>
    <property type="match status" value="1"/>
</dbReference>
<dbReference type="EMBL" id="CP036164">
    <property type="protein sequence ID" value="QBF46027.1"/>
    <property type="molecule type" value="Genomic_DNA"/>
</dbReference>
<dbReference type="OrthoDB" id="9782828at2"/>
<evidence type="ECO:0000256" key="13">
    <source>
        <dbReference type="PIRNR" id="PIRNR001365"/>
    </source>
</evidence>
<dbReference type="InterPro" id="IPR005263">
    <property type="entry name" value="DapA"/>
</dbReference>
<dbReference type="GO" id="GO:0008840">
    <property type="term" value="F:4-hydroxy-tetrahydrodipicolinate synthase activity"/>
    <property type="evidence" value="ECO:0007669"/>
    <property type="project" value="UniProtKB-UniRule"/>
</dbReference>
<dbReference type="InterPro" id="IPR013785">
    <property type="entry name" value="Aldolase_TIM"/>
</dbReference>
<dbReference type="GO" id="GO:0009089">
    <property type="term" value="P:lysine biosynthetic process via diaminopimelate"/>
    <property type="evidence" value="ECO:0007669"/>
    <property type="project" value="UniProtKB-UniRule"/>
</dbReference>
<evidence type="ECO:0000256" key="14">
    <source>
        <dbReference type="PIRSR" id="PIRSR001365-1"/>
    </source>
</evidence>
<evidence type="ECO:0000256" key="11">
    <source>
        <dbReference type="ARBA" id="ARBA00047836"/>
    </source>
</evidence>
<dbReference type="PANTHER" id="PTHR12128:SF66">
    <property type="entry name" value="4-HYDROXY-2-OXOGLUTARATE ALDOLASE, MITOCHONDRIAL"/>
    <property type="match status" value="1"/>
</dbReference>
<dbReference type="SUPFAM" id="SSF51569">
    <property type="entry name" value="Aldolase"/>
    <property type="match status" value="1"/>
</dbReference>
<evidence type="ECO:0000313" key="17">
    <source>
        <dbReference type="Proteomes" id="UP000290408"/>
    </source>
</evidence>
<dbReference type="Pfam" id="PF00701">
    <property type="entry name" value="DHDPS"/>
    <property type="match status" value="1"/>
</dbReference>
<proteinExistence type="inferred from homology"/>
<comment type="subunit">
    <text evidence="12">Homotetramer; dimer of dimers.</text>
</comment>
<evidence type="ECO:0000256" key="10">
    <source>
        <dbReference type="ARBA" id="ARBA00023270"/>
    </source>
</evidence>
<keyword evidence="17" id="KW-1185">Reference proteome</keyword>
<comment type="catalytic activity">
    <reaction evidence="11 12">
        <text>L-aspartate 4-semialdehyde + pyruvate = (2S,4S)-4-hydroxy-2,3,4,5-tetrahydrodipicolinate + H2O + H(+)</text>
        <dbReference type="Rhea" id="RHEA:34171"/>
        <dbReference type="ChEBI" id="CHEBI:15361"/>
        <dbReference type="ChEBI" id="CHEBI:15377"/>
        <dbReference type="ChEBI" id="CHEBI:15378"/>
        <dbReference type="ChEBI" id="CHEBI:67139"/>
        <dbReference type="ChEBI" id="CHEBI:537519"/>
        <dbReference type="EC" id="4.3.3.7"/>
    </reaction>
</comment>
<evidence type="ECO:0000256" key="7">
    <source>
        <dbReference type="ARBA" id="ARBA00022915"/>
    </source>
</evidence>
<evidence type="ECO:0000256" key="4">
    <source>
        <dbReference type="ARBA" id="ARBA00012086"/>
    </source>
</evidence>
<dbReference type="PROSITE" id="PS00666">
    <property type="entry name" value="DHDPS_2"/>
    <property type="match status" value="1"/>
</dbReference>
<keyword evidence="8 12" id="KW-0457">Lysine biosynthesis</keyword>
<evidence type="ECO:0000256" key="15">
    <source>
        <dbReference type="PIRSR" id="PIRSR001365-2"/>
    </source>
</evidence>
<dbReference type="CDD" id="cd00950">
    <property type="entry name" value="DHDPS"/>
    <property type="match status" value="1"/>
</dbReference>
<keyword evidence="7 12" id="KW-0220">Diaminopimelate biosynthesis</keyword>
<dbReference type="Proteomes" id="UP000290408">
    <property type="component" value="Chromosome"/>
</dbReference>
<comment type="function">
    <text evidence="1 12">Catalyzes the condensation of (S)-aspartate-beta-semialdehyde [(S)-ASA] and pyruvate to 4-hydroxy-tetrahydrodipicolinate (HTPA).</text>
</comment>
<dbReference type="PANTHER" id="PTHR12128">
    <property type="entry name" value="DIHYDRODIPICOLINATE SYNTHASE"/>
    <property type="match status" value="1"/>
</dbReference>
<comment type="pathway">
    <text evidence="2 12">Amino-acid biosynthesis; L-lysine biosynthesis via DAP pathway; (S)-tetrahydrodipicolinate from L-aspartate: step 3/4.</text>
</comment>
<evidence type="ECO:0000256" key="2">
    <source>
        <dbReference type="ARBA" id="ARBA00005120"/>
    </source>
</evidence>
<feature type="site" description="Part of a proton relay during catalysis" evidence="12">
    <location>
        <position position="54"/>
    </location>
</feature>
<keyword evidence="6 12" id="KW-0028">Amino-acid biosynthesis</keyword>
<dbReference type="HAMAP" id="MF_00418">
    <property type="entry name" value="DapA"/>
    <property type="match status" value="1"/>
</dbReference>
<feature type="binding site" evidence="12 15">
    <location>
        <position position="55"/>
    </location>
    <ligand>
        <name>pyruvate</name>
        <dbReference type="ChEBI" id="CHEBI:15361"/>
    </ligand>
</feature>
<comment type="caution">
    <text evidence="12">Was originally thought to be a dihydrodipicolinate synthase (DHDPS), catalyzing the condensation of (S)-aspartate-beta-semialdehyde [(S)-ASA] and pyruvate to dihydrodipicolinate (DHDP). However, it was shown in E.coli that the product of the enzymatic reaction is not dihydrodipicolinate but in fact (4S)-4-hydroxy-2,3,4,5-tetrahydro-(2S)-dipicolinic acid (HTPA), and that the consecutive dehydration reaction leading to DHDP is not spontaneous but catalyzed by DapB.</text>
</comment>
<dbReference type="InterPro" id="IPR020624">
    <property type="entry name" value="Schiff_base-form_aldolases_CS"/>
</dbReference>
<dbReference type="PRINTS" id="PR00146">
    <property type="entry name" value="DHPICSNTHASE"/>
</dbReference>
<evidence type="ECO:0000313" key="16">
    <source>
        <dbReference type="EMBL" id="QBF46027.1"/>
    </source>
</evidence>
<sequence>MTSPTNDAAHSLGTHLAAMVTPMTSAGDVSWQDVSRLVDHLVDGGCDGIVVAGTTGEAPTLTLAETVELVRHVKARTMGAARVIAGVGTNVTSTSVIAAAEVEDAGADGLLVVTPYYSRPSQEGIIAHCRAITDATDLPVMLYDVPSRTGTAMTVSTLTRLSSHPQILAVKDAKGDLWEAMEVMGSTGLAYYCGIDQLNLPYLASGAIGLVSVTANVDPGGTSALIQAVAAGHLDEARGIAHALAPLTHALMQPGPAACTAKAALVSAGVIEHPAVRLPLMESGALCVEALTRQRPGSVDAIGAGGP</sequence>
<keyword evidence="10 12" id="KW-0704">Schiff base</keyword>
<feature type="active site" description="Proton donor/acceptor" evidence="12 14">
    <location>
        <position position="143"/>
    </location>
</feature>
<feature type="active site" description="Schiff-base intermediate with substrate" evidence="12 14">
    <location>
        <position position="171"/>
    </location>
</feature>
<dbReference type="SMART" id="SM01130">
    <property type="entry name" value="DHDPS"/>
    <property type="match status" value="1"/>
</dbReference>
<dbReference type="GO" id="GO:0019877">
    <property type="term" value="P:diaminopimelate biosynthetic process"/>
    <property type="evidence" value="ECO:0007669"/>
    <property type="project" value="UniProtKB-UniRule"/>
</dbReference>
<feature type="binding site" evidence="12 15">
    <location>
        <position position="211"/>
    </location>
    <ligand>
        <name>pyruvate</name>
        <dbReference type="ChEBI" id="CHEBI:15361"/>
    </ligand>
</feature>
<comment type="similarity">
    <text evidence="3 12 13">Belongs to the DapA family.</text>
</comment>
<dbReference type="KEGG" id="jli:EXU32_07025"/>
<gene>
    <name evidence="12 16" type="primary">dapA</name>
    <name evidence="16" type="ORF">EXU32_07025</name>
</gene>
<evidence type="ECO:0000256" key="6">
    <source>
        <dbReference type="ARBA" id="ARBA00022605"/>
    </source>
</evidence>
<dbReference type="UniPathway" id="UPA00034">
    <property type="reaction ID" value="UER00017"/>
</dbReference>
<evidence type="ECO:0000256" key="1">
    <source>
        <dbReference type="ARBA" id="ARBA00003294"/>
    </source>
</evidence>
<feature type="site" description="Part of a proton relay during catalysis" evidence="12">
    <location>
        <position position="117"/>
    </location>
</feature>
<evidence type="ECO:0000256" key="9">
    <source>
        <dbReference type="ARBA" id="ARBA00023239"/>
    </source>
</evidence>